<protein>
    <submittedName>
        <fullName evidence="1">Uncharacterized protein</fullName>
    </submittedName>
</protein>
<sequence>MSRENEGRMKVAYFGLSAHSSEKRHTICRKLDYLAPEMQYCYPDEYGYRTCSCKMSTYPSYDVLKSVREKLYNPLWAFHE</sequence>
<accession>A0A4Y7L8M6</accession>
<keyword evidence="2" id="KW-1185">Reference proteome</keyword>
<organism evidence="1 2">
    <name type="scientific">Papaver somniferum</name>
    <name type="common">Opium poppy</name>
    <dbReference type="NCBI Taxonomy" id="3469"/>
    <lineage>
        <taxon>Eukaryota</taxon>
        <taxon>Viridiplantae</taxon>
        <taxon>Streptophyta</taxon>
        <taxon>Embryophyta</taxon>
        <taxon>Tracheophyta</taxon>
        <taxon>Spermatophyta</taxon>
        <taxon>Magnoliopsida</taxon>
        <taxon>Ranunculales</taxon>
        <taxon>Papaveraceae</taxon>
        <taxon>Papaveroideae</taxon>
        <taxon>Papaver</taxon>
    </lineage>
</organism>
<dbReference type="EMBL" id="CM010724">
    <property type="protein sequence ID" value="RZC81566.1"/>
    <property type="molecule type" value="Genomic_DNA"/>
</dbReference>
<gene>
    <name evidence="1" type="ORF">C5167_044138</name>
</gene>
<reference evidence="1 2" key="1">
    <citation type="journal article" date="2018" name="Science">
        <title>The opium poppy genome and morphinan production.</title>
        <authorList>
            <person name="Guo L."/>
            <person name="Winzer T."/>
            <person name="Yang X."/>
            <person name="Li Y."/>
            <person name="Ning Z."/>
            <person name="He Z."/>
            <person name="Teodor R."/>
            <person name="Lu Y."/>
            <person name="Bowser T.A."/>
            <person name="Graham I.A."/>
            <person name="Ye K."/>
        </authorList>
    </citation>
    <scope>NUCLEOTIDE SEQUENCE [LARGE SCALE GENOMIC DNA]</scope>
    <source>
        <strain evidence="2">cv. HN1</strain>
        <tissue evidence="1">Leaves</tissue>
    </source>
</reference>
<dbReference type="Proteomes" id="UP000316621">
    <property type="component" value="Chromosome 10"/>
</dbReference>
<name>A0A4Y7L8M6_PAPSO</name>
<evidence type="ECO:0000313" key="2">
    <source>
        <dbReference type="Proteomes" id="UP000316621"/>
    </source>
</evidence>
<proteinExistence type="predicted"/>
<dbReference type="Gramene" id="RZC81566">
    <property type="protein sequence ID" value="RZC81566"/>
    <property type="gene ID" value="C5167_044138"/>
</dbReference>
<dbReference type="AlphaFoldDB" id="A0A4Y7L8M6"/>
<evidence type="ECO:0000313" key="1">
    <source>
        <dbReference type="EMBL" id="RZC81566.1"/>
    </source>
</evidence>